<accession>A0ABT7FUW7</accession>
<protein>
    <recommendedName>
        <fullName evidence="4">DUF2304 domain-containing protein</fullName>
    </recommendedName>
</protein>
<evidence type="ECO:0000313" key="3">
    <source>
        <dbReference type="Proteomes" id="UP001239759"/>
    </source>
</evidence>
<dbReference type="RefSeq" id="WP_126849761.1">
    <property type="nucleotide sequence ID" value="NZ_JASNUB010000005.1"/>
</dbReference>
<gene>
    <name evidence="2" type="ORF">QPX23_02640</name>
</gene>
<feature type="transmembrane region" description="Helical" evidence="1">
    <location>
        <begin position="58"/>
        <end position="75"/>
    </location>
</feature>
<feature type="transmembrane region" description="Helical" evidence="1">
    <location>
        <begin position="29"/>
        <end position="46"/>
    </location>
</feature>
<organism evidence="2 3">
    <name type="scientific">Corynebacterium pseudodiphtheriticum</name>
    <dbReference type="NCBI Taxonomy" id="37637"/>
    <lineage>
        <taxon>Bacteria</taxon>
        <taxon>Bacillati</taxon>
        <taxon>Actinomycetota</taxon>
        <taxon>Actinomycetes</taxon>
        <taxon>Mycobacteriales</taxon>
        <taxon>Corynebacteriaceae</taxon>
        <taxon>Corynebacterium</taxon>
    </lineage>
</organism>
<comment type="caution">
    <text evidence="2">The sequence shown here is derived from an EMBL/GenBank/DDBJ whole genome shotgun (WGS) entry which is preliminary data.</text>
</comment>
<keyword evidence="3" id="KW-1185">Reference proteome</keyword>
<evidence type="ECO:0000256" key="1">
    <source>
        <dbReference type="SAM" id="Phobius"/>
    </source>
</evidence>
<dbReference type="Proteomes" id="UP001239759">
    <property type="component" value="Unassembled WGS sequence"/>
</dbReference>
<evidence type="ECO:0000313" key="2">
    <source>
        <dbReference type="EMBL" id="MDK4289631.1"/>
    </source>
</evidence>
<name>A0ABT7FUW7_9CORY</name>
<keyword evidence="1" id="KW-1133">Transmembrane helix</keyword>
<proteinExistence type="predicted"/>
<sequence>MTILIIAIAVAGLSAIYEFKHGNRPRARIVAWAGVLLALPAAWVLYRATTGGLQEMPLLEIIATAVYIFVLLVVVETKLVLSERKNTGVTSDENTKKPRY</sequence>
<reference evidence="2 3" key="1">
    <citation type="submission" date="2023-05" db="EMBL/GenBank/DDBJ databases">
        <title>Metabolic capabilities are highly conserved among human nasal-associated Corynebacterium species in pangenomic analyses.</title>
        <authorList>
            <person name="Tran T.H."/>
            <person name="Roberts A.Q."/>
            <person name="Escapa I.F."/>
            <person name="Gao W."/>
            <person name="Conlan S."/>
            <person name="Kong H."/>
            <person name="Segre J.A."/>
            <person name="Kelly M.S."/>
            <person name="Lemon K.P."/>
        </authorList>
    </citation>
    <scope>NUCLEOTIDE SEQUENCE [LARGE SCALE GENOMIC DNA]</scope>
    <source>
        <strain evidence="2 3">KPL3772</strain>
    </source>
</reference>
<evidence type="ECO:0008006" key="4">
    <source>
        <dbReference type="Google" id="ProtNLM"/>
    </source>
</evidence>
<dbReference type="EMBL" id="JASNUQ010000003">
    <property type="protein sequence ID" value="MDK4289631.1"/>
    <property type="molecule type" value="Genomic_DNA"/>
</dbReference>
<keyword evidence="1" id="KW-0472">Membrane</keyword>
<keyword evidence="1" id="KW-0812">Transmembrane</keyword>